<dbReference type="PANTHER" id="PTHR43309">
    <property type="entry name" value="5-OXOPROLINASE SUBUNIT C"/>
    <property type="match status" value="1"/>
</dbReference>
<keyword evidence="3" id="KW-0067">ATP-binding</keyword>
<dbReference type="Proteomes" id="UP000014184">
    <property type="component" value="Unassembled WGS sequence"/>
</dbReference>
<evidence type="ECO:0000256" key="2">
    <source>
        <dbReference type="ARBA" id="ARBA00022801"/>
    </source>
</evidence>
<comment type="caution">
    <text evidence="5">The sequence shown here is derived from an EMBL/GenBank/DDBJ whole genome shotgun (WGS) entry which is preliminary data.</text>
</comment>
<evidence type="ECO:0000313" key="5">
    <source>
        <dbReference type="EMBL" id="EOR70933.1"/>
    </source>
</evidence>
<dbReference type="GO" id="GO:0016787">
    <property type="term" value="F:hydrolase activity"/>
    <property type="evidence" value="ECO:0007669"/>
    <property type="project" value="UniProtKB-KW"/>
</dbReference>
<keyword evidence="6" id="KW-1185">Reference proteome</keyword>
<dbReference type="NCBIfam" id="TIGR00724">
    <property type="entry name" value="urea_amlyse_rel"/>
    <property type="match status" value="1"/>
</dbReference>
<dbReference type="PANTHER" id="PTHR43309:SF3">
    <property type="entry name" value="5-OXOPROLINASE SUBUNIT C"/>
    <property type="match status" value="1"/>
</dbReference>
<evidence type="ECO:0000313" key="6">
    <source>
        <dbReference type="Proteomes" id="UP000014184"/>
    </source>
</evidence>
<keyword evidence="2 5" id="KW-0378">Hydrolase</keyword>
<evidence type="ECO:0000259" key="4">
    <source>
        <dbReference type="SMART" id="SM00797"/>
    </source>
</evidence>
<dbReference type="Gene3D" id="2.40.100.10">
    <property type="entry name" value="Cyclophilin-like"/>
    <property type="match status" value="1"/>
</dbReference>
<dbReference type="InterPro" id="IPR052708">
    <property type="entry name" value="PxpC"/>
</dbReference>
<dbReference type="EMBL" id="AOSG01000055">
    <property type="protein sequence ID" value="EOR70933.1"/>
    <property type="molecule type" value="Genomic_DNA"/>
</dbReference>
<keyword evidence="1" id="KW-0547">Nucleotide-binding</keyword>
<sequence>MPALEVLETGVLTTVQDAGRVGHALLGVGRSGAADPVSYALANRLVANPPRAAALEVTFGGLRCRAHGAMTVAVTGAPGPVSVDGRAAAMNTVIHLRDGSELRIGTPERGLRSYVAVRGGLDTPPVLGSRSTDTLAGLGPQQVTPGTVLPVGPPPQDLPVVDAAPDTVFPRDEVELRVMLGPRDDWFTEDAIRTLLTSDYVVSSRTDRVGARLLGPPLPRSRLGELPSEGIVPGALQIPHHGDPVLFLADHPVTGGYPVIAVVVSADLRWAAQARPGTRLRFRAVG</sequence>
<dbReference type="InterPro" id="IPR029000">
    <property type="entry name" value="Cyclophilin-like_dom_sf"/>
</dbReference>
<dbReference type="Pfam" id="PF02626">
    <property type="entry name" value="CT_A_B"/>
    <property type="match status" value="1"/>
</dbReference>
<dbReference type="RefSeq" id="WP_011292391.1">
    <property type="nucleotide sequence ID" value="NZ_AOSG01000055.1"/>
</dbReference>
<gene>
    <name evidence="5" type="ORF">TM51_10126</name>
</gene>
<name>A0A9P2T9R7_THEFU</name>
<accession>A0A9P2T9R7</accession>
<reference evidence="5 6" key="1">
    <citation type="journal article" date="2013" name="Genome Announc.">
        <title>Draft Genome Sequence of the Lignocellulose Decomposer Thermobifida fusca Strain TM51.</title>
        <authorList>
            <person name="Toth A."/>
            <person name="Barna T."/>
            <person name="Nagy I."/>
            <person name="Horvath B."/>
            <person name="Nagy I."/>
            <person name="Tancsics A."/>
            <person name="Kriszt B."/>
            <person name="Baka E."/>
            <person name="Fekete C."/>
            <person name="Kukolya J."/>
        </authorList>
    </citation>
    <scope>NUCLEOTIDE SEQUENCE [LARGE SCALE GENOMIC DNA]</scope>
    <source>
        <strain evidence="5 6">TM51</strain>
    </source>
</reference>
<organism evidence="5 6">
    <name type="scientific">Thermobifida fusca TM51</name>
    <dbReference type="NCBI Taxonomy" id="1169414"/>
    <lineage>
        <taxon>Bacteria</taxon>
        <taxon>Bacillati</taxon>
        <taxon>Actinomycetota</taxon>
        <taxon>Actinomycetes</taxon>
        <taxon>Streptosporangiales</taxon>
        <taxon>Nocardiopsidaceae</taxon>
        <taxon>Thermobifida</taxon>
    </lineage>
</organism>
<evidence type="ECO:0000256" key="3">
    <source>
        <dbReference type="ARBA" id="ARBA00022840"/>
    </source>
</evidence>
<dbReference type="SUPFAM" id="SSF50891">
    <property type="entry name" value="Cyclophilin-like"/>
    <property type="match status" value="1"/>
</dbReference>
<evidence type="ECO:0000256" key="1">
    <source>
        <dbReference type="ARBA" id="ARBA00022741"/>
    </source>
</evidence>
<dbReference type="InterPro" id="IPR003778">
    <property type="entry name" value="CT_A_B"/>
</dbReference>
<dbReference type="SMART" id="SM00797">
    <property type="entry name" value="AHS2"/>
    <property type="match status" value="1"/>
</dbReference>
<dbReference type="GO" id="GO:0005524">
    <property type="term" value="F:ATP binding"/>
    <property type="evidence" value="ECO:0007669"/>
    <property type="project" value="UniProtKB-KW"/>
</dbReference>
<feature type="domain" description="Carboxyltransferase" evidence="4">
    <location>
        <begin position="25"/>
        <end position="286"/>
    </location>
</feature>
<dbReference type="AlphaFoldDB" id="A0A9P2T9R7"/>
<protein>
    <submittedName>
        <fullName evidence="5">Allophanate hydrolase subunit 2</fullName>
    </submittedName>
</protein>
<proteinExistence type="predicted"/>